<name>A0AC35GVK3_9BILA</name>
<protein>
    <submittedName>
        <fullName evidence="2">Potassium channel domain-containing protein</fullName>
    </submittedName>
</protein>
<sequence>MRRQSQYLEEDETSFIKHRRRKEHFKRVTIVFLPQILILLLYLSYIFIGAACFQFLDESIANEPYLDVALFCFTTIATIGYGTICPKTKSAKIFCVIYSLFGMPLCVAILSNFSKYLSKAYWMVCICVGKGSRIPHGDGSIPIKFIIFLYFVLFIFGSLLYPQNQKNPNFTLQNLYFR</sequence>
<evidence type="ECO:0000313" key="1">
    <source>
        <dbReference type="Proteomes" id="UP000887580"/>
    </source>
</evidence>
<dbReference type="Proteomes" id="UP000887580">
    <property type="component" value="Unplaced"/>
</dbReference>
<reference evidence="2" key="1">
    <citation type="submission" date="2022-11" db="UniProtKB">
        <authorList>
            <consortium name="WormBaseParasite"/>
        </authorList>
    </citation>
    <scope>IDENTIFICATION</scope>
</reference>
<organism evidence="1 2">
    <name type="scientific">Panagrolaimus sp. PS1159</name>
    <dbReference type="NCBI Taxonomy" id="55785"/>
    <lineage>
        <taxon>Eukaryota</taxon>
        <taxon>Metazoa</taxon>
        <taxon>Ecdysozoa</taxon>
        <taxon>Nematoda</taxon>
        <taxon>Chromadorea</taxon>
        <taxon>Rhabditida</taxon>
        <taxon>Tylenchina</taxon>
        <taxon>Panagrolaimomorpha</taxon>
        <taxon>Panagrolaimoidea</taxon>
        <taxon>Panagrolaimidae</taxon>
        <taxon>Panagrolaimus</taxon>
    </lineage>
</organism>
<accession>A0AC35GVK3</accession>
<proteinExistence type="predicted"/>
<dbReference type="WBParaSite" id="PS1159_v2.g9012.t1">
    <property type="protein sequence ID" value="PS1159_v2.g9012.t1"/>
    <property type="gene ID" value="PS1159_v2.g9012"/>
</dbReference>
<evidence type="ECO:0000313" key="2">
    <source>
        <dbReference type="WBParaSite" id="PS1159_v2.g9012.t1"/>
    </source>
</evidence>